<name>A0A231V269_9HYPH</name>
<protein>
    <submittedName>
        <fullName evidence="2">Uncharacterized protein</fullName>
    </submittedName>
</protein>
<gene>
    <name evidence="2" type="ORF">B7H23_05110</name>
</gene>
<accession>A0A231V269</accession>
<dbReference type="Proteomes" id="UP000215405">
    <property type="component" value="Unassembled WGS sequence"/>
</dbReference>
<organism evidence="2 3">
    <name type="scientific">Notoacmeibacter marinus</name>
    <dbReference type="NCBI Taxonomy" id="1876515"/>
    <lineage>
        <taxon>Bacteria</taxon>
        <taxon>Pseudomonadati</taxon>
        <taxon>Pseudomonadota</taxon>
        <taxon>Alphaproteobacteria</taxon>
        <taxon>Hyphomicrobiales</taxon>
        <taxon>Notoacmeibacteraceae</taxon>
        <taxon>Notoacmeibacter</taxon>
    </lineage>
</organism>
<feature type="transmembrane region" description="Helical" evidence="1">
    <location>
        <begin position="7"/>
        <end position="32"/>
    </location>
</feature>
<dbReference type="AlphaFoldDB" id="A0A231V269"/>
<feature type="transmembrane region" description="Helical" evidence="1">
    <location>
        <begin position="44"/>
        <end position="66"/>
    </location>
</feature>
<dbReference type="RefSeq" id="WP_094076244.1">
    <property type="nucleotide sequence ID" value="NZ_NBYO01000001.1"/>
</dbReference>
<sequence length="134" mass="14045">MRAVLRLFAIGIGYCLAVGVTTAAVTVLFAFIGEGDRLVEGLSALVFFASMLPVFGAFALKAWLPIVVIAEWQSWRNWLVYVGLGMGVGIVGAFLGPDGVVDAAPLAASAALGGLTYWLIAGRNAGRWQAADSR</sequence>
<keyword evidence="3" id="KW-1185">Reference proteome</keyword>
<feature type="transmembrane region" description="Helical" evidence="1">
    <location>
        <begin position="103"/>
        <end position="120"/>
    </location>
</feature>
<keyword evidence="1" id="KW-1133">Transmembrane helix</keyword>
<reference evidence="3" key="1">
    <citation type="journal article" date="2017" name="Int. J. Syst. Evol. Microbiol.">
        <title>Notoacmeibacter marinus gen. nov., sp. nov., isolated from the gut of a limpet and proposal of Notoacmeibacteraceae fam. nov. in the order Rhizobiales of the class Alphaproteobacteria.</title>
        <authorList>
            <person name="Huang Z."/>
            <person name="Guo F."/>
            <person name="Lai Q."/>
        </authorList>
    </citation>
    <scope>NUCLEOTIDE SEQUENCE [LARGE SCALE GENOMIC DNA]</scope>
    <source>
        <strain evidence="3">XMTR2A4</strain>
    </source>
</reference>
<comment type="caution">
    <text evidence="2">The sequence shown here is derived from an EMBL/GenBank/DDBJ whole genome shotgun (WGS) entry which is preliminary data.</text>
</comment>
<evidence type="ECO:0000313" key="2">
    <source>
        <dbReference type="EMBL" id="OXT02288.1"/>
    </source>
</evidence>
<dbReference type="EMBL" id="NBYO01000001">
    <property type="protein sequence ID" value="OXT02288.1"/>
    <property type="molecule type" value="Genomic_DNA"/>
</dbReference>
<evidence type="ECO:0000256" key="1">
    <source>
        <dbReference type="SAM" id="Phobius"/>
    </source>
</evidence>
<evidence type="ECO:0000313" key="3">
    <source>
        <dbReference type="Proteomes" id="UP000215405"/>
    </source>
</evidence>
<proteinExistence type="predicted"/>
<keyword evidence="1" id="KW-0472">Membrane</keyword>
<feature type="transmembrane region" description="Helical" evidence="1">
    <location>
        <begin position="78"/>
        <end position="97"/>
    </location>
</feature>
<keyword evidence="1" id="KW-0812">Transmembrane</keyword>